<accession>A0ABR7XV13</accession>
<dbReference type="Proteomes" id="UP000651112">
    <property type="component" value="Unassembled WGS sequence"/>
</dbReference>
<reference evidence="1 2" key="1">
    <citation type="submission" date="2020-08" db="EMBL/GenBank/DDBJ databases">
        <title>Sphingobacterium sp. DN00404 isolated from aquaculture water.</title>
        <authorList>
            <person name="Zhang M."/>
        </authorList>
    </citation>
    <scope>NUCLEOTIDE SEQUENCE [LARGE SCALE GENOMIC DNA]</scope>
    <source>
        <strain evidence="1 2">KCTC 42746</strain>
    </source>
</reference>
<evidence type="ECO:0008006" key="3">
    <source>
        <dbReference type="Google" id="ProtNLM"/>
    </source>
</evidence>
<gene>
    <name evidence="1" type="ORF">H8B21_15060</name>
</gene>
<organism evidence="1 2">
    <name type="scientific">Sphingobacterium chuzhouense</name>
    <dbReference type="NCBI Taxonomy" id="1742264"/>
    <lineage>
        <taxon>Bacteria</taxon>
        <taxon>Pseudomonadati</taxon>
        <taxon>Bacteroidota</taxon>
        <taxon>Sphingobacteriia</taxon>
        <taxon>Sphingobacteriales</taxon>
        <taxon>Sphingobacteriaceae</taxon>
        <taxon>Sphingobacterium</taxon>
    </lineage>
</organism>
<dbReference type="Gene3D" id="3.10.180.10">
    <property type="entry name" value="2,3-Dihydroxybiphenyl 1,2-Dioxygenase, domain 1"/>
    <property type="match status" value="1"/>
</dbReference>
<keyword evidence="2" id="KW-1185">Reference proteome</keyword>
<name>A0ABR7XV13_9SPHI</name>
<sequence>MEIRFKGGVNISMKIPPEKYDETVAFYRDILLFDVEEVPITHSAVLATHRLEFGQNILWLDCVEGITDSKISLEICTEDIESATNYLRINDVTICDEVEKMDPSMHWIQDPTGNILLVKNK</sequence>
<dbReference type="RefSeq" id="WP_190314577.1">
    <property type="nucleotide sequence ID" value="NZ_JACNYL010000003.1"/>
</dbReference>
<dbReference type="EMBL" id="JACNYL010000003">
    <property type="protein sequence ID" value="MBD1422895.1"/>
    <property type="molecule type" value="Genomic_DNA"/>
</dbReference>
<proteinExistence type="predicted"/>
<protein>
    <recommendedName>
        <fullName evidence="3">Glyoxalase-like domain</fullName>
    </recommendedName>
</protein>
<evidence type="ECO:0000313" key="1">
    <source>
        <dbReference type="EMBL" id="MBD1422895.1"/>
    </source>
</evidence>
<evidence type="ECO:0000313" key="2">
    <source>
        <dbReference type="Proteomes" id="UP000651112"/>
    </source>
</evidence>
<dbReference type="InterPro" id="IPR029068">
    <property type="entry name" value="Glyas_Bleomycin-R_OHBP_Dase"/>
</dbReference>
<comment type="caution">
    <text evidence="1">The sequence shown here is derived from an EMBL/GenBank/DDBJ whole genome shotgun (WGS) entry which is preliminary data.</text>
</comment>
<dbReference type="SUPFAM" id="SSF54593">
    <property type="entry name" value="Glyoxalase/Bleomycin resistance protein/Dihydroxybiphenyl dioxygenase"/>
    <property type="match status" value="1"/>
</dbReference>